<evidence type="ECO:0000256" key="1">
    <source>
        <dbReference type="SAM" id="MobiDB-lite"/>
    </source>
</evidence>
<accession>A0AAW3B074</accession>
<comment type="caution">
    <text evidence="2">The sequence shown here is derived from an EMBL/GenBank/DDBJ whole genome shotgun (WGS) entry which is preliminary data.</text>
</comment>
<evidence type="ECO:0000313" key="3">
    <source>
        <dbReference type="Proteomes" id="UP001500131"/>
    </source>
</evidence>
<dbReference type="AlphaFoldDB" id="A0AAW3B074"/>
<feature type="non-terminal residue" evidence="2">
    <location>
        <position position="1"/>
    </location>
</feature>
<protein>
    <submittedName>
        <fullName evidence="2">Uncharacterized protein</fullName>
    </submittedName>
</protein>
<proteinExistence type="predicted"/>
<sequence>RALLQPFITRSLDVALRAAFDYQSITLDIRYDSVRVLVYYFYSSYSILFRPLAAPERHNIFRRLVTAFGVPQQGILEHLAARGAMQWLSQVRKINGFMYQRGPLECNSPTTRTRALLQPFITRSLDVALRAAFDYQSITLDIRYDSVRVLVYYFYSSYSILFRPLAAPERHNIFRRLVTAFGVPQQGILEHLAARGAMQWLSQVRKINGFMYQRGPLECNSPTTRTPATTSPCSTPPEAKPMHR</sequence>
<name>A0AAW3B074_9TRYP</name>
<evidence type="ECO:0000313" key="2">
    <source>
        <dbReference type="EMBL" id="KAL0514921.1"/>
    </source>
</evidence>
<organism evidence="2 3">
    <name type="scientific">Leishmania lindenbergi</name>
    <dbReference type="NCBI Taxonomy" id="651832"/>
    <lineage>
        <taxon>Eukaryota</taxon>
        <taxon>Discoba</taxon>
        <taxon>Euglenozoa</taxon>
        <taxon>Kinetoplastea</taxon>
        <taxon>Metakinetoplastina</taxon>
        <taxon>Trypanosomatida</taxon>
        <taxon>Trypanosomatidae</taxon>
        <taxon>Leishmaniinae</taxon>
        <taxon>Leishmania</taxon>
    </lineage>
</organism>
<dbReference type="Proteomes" id="UP001500131">
    <property type="component" value="Unassembled WGS sequence"/>
</dbReference>
<dbReference type="EMBL" id="JBAMZK010000001">
    <property type="protein sequence ID" value="KAL0514921.1"/>
    <property type="molecule type" value="Genomic_DNA"/>
</dbReference>
<gene>
    <name evidence="2" type="ORF">Q4I31_000049</name>
</gene>
<reference evidence="2 3" key="1">
    <citation type="submission" date="2024-02" db="EMBL/GenBank/DDBJ databases">
        <title>FIRST GENOME SEQUENCES OF Leishmania (Viannia) shawi, Leishmania (Viannia) lindenbergi AND Leishmania (Viannia) utingensis.</title>
        <authorList>
            <person name="Resadore F."/>
            <person name="Custodio M.G.F."/>
            <person name="Boite M.C."/>
            <person name="Cupolillo E."/>
            <person name="Ferreira G.E.M."/>
        </authorList>
    </citation>
    <scope>NUCLEOTIDE SEQUENCE [LARGE SCALE GENOMIC DNA]</scope>
    <source>
        <strain evidence="2 3">MHOM/BR/1966/M15733</strain>
    </source>
</reference>
<feature type="compositionally biased region" description="Pro residues" evidence="1">
    <location>
        <begin position="234"/>
        <end position="244"/>
    </location>
</feature>
<keyword evidence="3" id="KW-1185">Reference proteome</keyword>
<feature type="compositionally biased region" description="Low complexity" evidence="1">
    <location>
        <begin position="221"/>
        <end position="233"/>
    </location>
</feature>
<feature type="region of interest" description="Disordered" evidence="1">
    <location>
        <begin position="218"/>
        <end position="244"/>
    </location>
</feature>